<accession>A0A3S1CLR3</accession>
<feature type="transmembrane region" description="Helical" evidence="9">
    <location>
        <begin position="77"/>
        <end position="95"/>
    </location>
</feature>
<keyword evidence="13" id="KW-1185">Reference proteome</keyword>
<feature type="transmembrane region" description="Helical" evidence="9">
    <location>
        <begin position="236"/>
        <end position="269"/>
    </location>
</feature>
<dbReference type="Gene3D" id="3.40.50.720">
    <property type="entry name" value="NAD(P)-binding Rossmann-like Domain"/>
    <property type="match status" value="1"/>
</dbReference>
<dbReference type="InterPro" id="IPR006153">
    <property type="entry name" value="Cation/H_exchanger_TM"/>
</dbReference>
<protein>
    <submittedName>
        <fullName evidence="12">Potassium/proton antiporter</fullName>
    </submittedName>
</protein>
<dbReference type="PANTHER" id="PTHR16254:SF14">
    <property type="entry name" value="TRANSMEMBRANE AND COILED-COIL DOMAIN-CONTAINING PROTEIN 3"/>
    <property type="match status" value="1"/>
</dbReference>
<reference evidence="12" key="2">
    <citation type="journal article" date="2019" name="Genome Biol. Evol.">
        <title>Day and night: Metabolic profiles and evolutionary relationships of six axenic non-marine cyanobacteria.</title>
        <authorList>
            <person name="Will S.E."/>
            <person name="Henke P."/>
            <person name="Boedeker C."/>
            <person name="Huang S."/>
            <person name="Brinkmann H."/>
            <person name="Rohde M."/>
            <person name="Jarek M."/>
            <person name="Friedl T."/>
            <person name="Seufert S."/>
            <person name="Schumacher M."/>
            <person name="Overmann J."/>
            <person name="Neumann-Schaal M."/>
            <person name="Petersen J."/>
        </authorList>
    </citation>
    <scope>NUCLEOTIDE SEQUENCE [LARGE SCALE GENOMIC DNA]</scope>
    <source>
        <strain evidence="12">PCC 7102</strain>
    </source>
</reference>
<feature type="domain" description="RCK N-terminal" evidence="10">
    <location>
        <begin position="429"/>
        <end position="546"/>
    </location>
</feature>
<evidence type="ECO:0000256" key="6">
    <source>
        <dbReference type="ARBA" id="ARBA00022989"/>
    </source>
</evidence>
<feature type="transmembrane region" description="Helical" evidence="9">
    <location>
        <begin position="289"/>
        <end position="307"/>
    </location>
</feature>
<evidence type="ECO:0000256" key="4">
    <source>
        <dbReference type="ARBA" id="ARBA00022692"/>
    </source>
</evidence>
<feature type="transmembrane region" description="Helical" evidence="9">
    <location>
        <begin position="107"/>
        <end position="128"/>
    </location>
</feature>
<dbReference type="AlphaFoldDB" id="A0A3S1CLR3"/>
<feature type="transmembrane region" description="Helical" evidence="9">
    <location>
        <begin position="47"/>
        <end position="65"/>
    </location>
</feature>
<evidence type="ECO:0000256" key="3">
    <source>
        <dbReference type="ARBA" id="ARBA00022449"/>
    </source>
</evidence>
<evidence type="ECO:0000256" key="7">
    <source>
        <dbReference type="ARBA" id="ARBA00023065"/>
    </source>
</evidence>
<evidence type="ECO:0000256" key="9">
    <source>
        <dbReference type="SAM" id="Phobius"/>
    </source>
</evidence>
<comment type="caution">
    <text evidence="12">The sequence shown here is derived from an EMBL/GenBank/DDBJ whole genome shotgun (WGS) entry which is preliminary data.</text>
</comment>
<keyword evidence="7" id="KW-0406">Ion transport</keyword>
<dbReference type="Gene3D" id="1.20.1530.20">
    <property type="match status" value="1"/>
</dbReference>
<dbReference type="InterPro" id="IPR003148">
    <property type="entry name" value="RCK_N"/>
</dbReference>
<keyword evidence="4 9" id="KW-0812">Transmembrane</keyword>
<evidence type="ECO:0000259" key="11">
    <source>
        <dbReference type="PROSITE" id="PS51202"/>
    </source>
</evidence>
<dbReference type="PROSITE" id="PS51201">
    <property type="entry name" value="RCK_N"/>
    <property type="match status" value="1"/>
</dbReference>
<feature type="domain" description="RCK C-terminal" evidence="11">
    <location>
        <begin position="595"/>
        <end position="680"/>
    </location>
</feature>
<dbReference type="Proteomes" id="UP000271624">
    <property type="component" value="Unassembled WGS sequence"/>
</dbReference>
<dbReference type="Pfam" id="PF02080">
    <property type="entry name" value="TrkA_C"/>
    <property type="match status" value="2"/>
</dbReference>
<dbReference type="InterPro" id="IPR038770">
    <property type="entry name" value="Na+/solute_symporter_sf"/>
</dbReference>
<dbReference type="SUPFAM" id="SSF116726">
    <property type="entry name" value="TrkA C-terminal domain-like"/>
    <property type="match status" value="2"/>
</dbReference>
<dbReference type="Pfam" id="PF02254">
    <property type="entry name" value="TrkA_N"/>
    <property type="match status" value="1"/>
</dbReference>
<dbReference type="Gene3D" id="3.30.70.1450">
    <property type="entry name" value="Regulator of K+ conductance, C-terminal domain"/>
    <property type="match status" value="2"/>
</dbReference>
<dbReference type="PROSITE" id="PS51202">
    <property type="entry name" value="RCK_C"/>
    <property type="match status" value="2"/>
</dbReference>
<reference evidence="12" key="1">
    <citation type="submission" date="2018-12" db="EMBL/GenBank/DDBJ databases">
        <authorList>
            <person name="Will S."/>
            <person name="Neumann-Schaal M."/>
            <person name="Henke P."/>
        </authorList>
    </citation>
    <scope>NUCLEOTIDE SEQUENCE</scope>
    <source>
        <strain evidence="12">PCC 7102</strain>
    </source>
</reference>
<dbReference type="InterPro" id="IPR006037">
    <property type="entry name" value="RCK_C"/>
</dbReference>
<keyword evidence="8 9" id="KW-0472">Membrane</keyword>
<feature type="transmembrane region" description="Helical" evidence="9">
    <location>
        <begin position="374"/>
        <end position="393"/>
    </location>
</feature>
<evidence type="ECO:0000256" key="5">
    <source>
        <dbReference type="ARBA" id="ARBA00022729"/>
    </source>
</evidence>
<keyword evidence="3" id="KW-0050">Antiport</keyword>
<dbReference type="Pfam" id="PF00999">
    <property type="entry name" value="Na_H_Exchanger"/>
    <property type="match status" value="1"/>
</dbReference>
<feature type="transmembrane region" description="Helical" evidence="9">
    <location>
        <begin position="166"/>
        <end position="188"/>
    </location>
</feature>
<comment type="subcellular location">
    <subcellularLocation>
        <location evidence="1">Membrane</location>
        <topology evidence="1">Multi-pass membrane protein</topology>
    </subcellularLocation>
</comment>
<dbReference type="SUPFAM" id="SSF51735">
    <property type="entry name" value="NAD(P)-binding Rossmann-fold domains"/>
    <property type="match status" value="1"/>
</dbReference>
<dbReference type="PANTHER" id="PTHR16254">
    <property type="entry name" value="POTASSIUM/PROTON ANTIPORTER-RELATED"/>
    <property type="match status" value="1"/>
</dbReference>
<dbReference type="InterPro" id="IPR036721">
    <property type="entry name" value="RCK_C_sf"/>
</dbReference>
<feature type="transmembrane region" description="Helical" evidence="9">
    <location>
        <begin position="314"/>
        <end position="336"/>
    </location>
</feature>
<keyword evidence="2" id="KW-0813">Transport</keyword>
<organism evidence="12 13">
    <name type="scientific">Dulcicalothrix desertica PCC 7102</name>
    <dbReference type="NCBI Taxonomy" id="232991"/>
    <lineage>
        <taxon>Bacteria</taxon>
        <taxon>Bacillati</taxon>
        <taxon>Cyanobacteriota</taxon>
        <taxon>Cyanophyceae</taxon>
        <taxon>Nostocales</taxon>
        <taxon>Calotrichaceae</taxon>
        <taxon>Dulcicalothrix</taxon>
    </lineage>
</organism>
<dbReference type="InterPro" id="IPR036291">
    <property type="entry name" value="NAD(P)-bd_dom_sf"/>
</dbReference>
<evidence type="ECO:0000313" key="12">
    <source>
        <dbReference type="EMBL" id="RUS94689.1"/>
    </source>
</evidence>
<evidence type="ECO:0000256" key="1">
    <source>
        <dbReference type="ARBA" id="ARBA00004141"/>
    </source>
</evidence>
<dbReference type="GO" id="GO:0015386">
    <property type="term" value="F:potassium:proton antiporter activity"/>
    <property type="evidence" value="ECO:0007669"/>
    <property type="project" value="InterPro"/>
</dbReference>
<feature type="transmembrane region" description="Helical" evidence="9">
    <location>
        <begin position="134"/>
        <end position="154"/>
    </location>
</feature>
<dbReference type="EMBL" id="RSCL01000046">
    <property type="protein sequence ID" value="RUS94689.1"/>
    <property type="molecule type" value="Genomic_DNA"/>
</dbReference>
<evidence type="ECO:0000256" key="8">
    <source>
        <dbReference type="ARBA" id="ARBA00023136"/>
    </source>
</evidence>
<evidence type="ECO:0000313" key="13">
    <source>
        <dbReference type="Proteomes" id="UP000271624"/>
    </source>
</evidence>
<feature type="domain" description="RCK C-terminal" evidence="11">
    <location>
        <begin position="693"/>
        <end position="763"/>
    </location>
</feature>
<feature type="transmembrane region" description="Helical" evidence="9">
    <location>
        <begin position="194"/>
        <end position="216"/>
    </location>
</feature>
<keyword evidence="6 9" id="KW-1133">Transmembrane helix</keyword>
<gene>
    <name evidence="12" type="ORF">DSM106972_092240</name>
</gene>
<dbReference type="InterPro" id="IPR045158">
    <property type="entry name" value="KEA4/5/6-like"/>
</dbReference>
<keyword evidence="5" id="KW-0732">Signal</keyword>
<feature type="transmembrane region" description="Helical" evidence="9">
    <location>
        <begin position="342"/>
        <end position="362"/>
    </location>
</feature>
<feature type="transmembrane region" description="Helical" evidence="9">
    <location>
        <begin position="20"/>
        <end position="40"/>
    </location>
</feature>
<dbReference type="GO" id="GO:0016020">
    <property type="term" value="C:membrane"/>
    <property type="evidence" value="ECO:0007669"/>
    <property type="project" value="UniProtKB-SubCell"/>
</dbReference>
<name>A0A3S1CLR3_9CYAN</name>
<evidence type="ECO:0000256" key="2">
    <source>
        <dbReference type="ARBA" id="ARBA00022448"/>
    </source>
</evidence>
<proteinExistence type="predicted"/>
<evidence type="ECO:0000259" key="10">
    <source>
        <dbReference type="PROSITE" id="PS51201"/>
    </source>
</evidence>
<sequence length="794" mass="86739">MYAETNSLNNSLKTVQEDFRLIIDLVSVLAVAACGGLFAALLRQPVLLGYLIGGMVVGPTGLGLIKELIQVETLAQFGVAFLLFALGVEFSLAELKKVQGIALGGGAAQIILTIAVTVLVCGFSGFWGTLPAKGVFLGSILSLSSTAVVLKCLMERNETETPHGQVLLGILVVQDLALGLMLAVLPALDKPPELIGVAILMALVKIGLFTAGAVAVGKFVIPSLLRLLARTESKELFLLGVVALCLGIALLTEYLGLSIEMGAFVAGLMISEVEYADQTLTYVEPLRDIFASLFFVSIGMLIDPLFLWNNLELILGLVALVLVGKFFIVTPIVKLFRYPLKTAIIAGVGLAQIGEFSFVLASKGQALGLVSRRIYSLILGTTAVTLIITPFLLRLIPIVFDWIESIPWLKPYISGEVGPIEVSEDLPYKGHIVVCGYGRVGKNLVKLLQMHDLPLVVIDQSESRIQQLREAKLPYVYGNCASLHVLETAGVNAARGMAVALPDPMSSRLSLKRALELSPELDIVLRANNNKNIEVFYQLGAREVVQPEFEASLQMATHLLTDVGLSPIVIQREMKEIRDRHYLDLRPEETESQSRRGVREATQDLNRRWYPLPSGSPLIGMTLEQADMRYLTGVSLMAIERANGKEIDYPDGKTKLEEGDKLLLVGQDSEFAALDEFARGQATIPNQSSACQWIFVSSECKLIGKTLEKIEFQTIFGVQVQAMRRDGRFIRIPDVHTELQSRDQLLLCGNLTALQQLEQLLAPSNVTIPIAITVVKASEIEKLKEYLPLDNLRE</sequence>